<dbReference type="EMBL" id="QRHL01000040">
    <property type="protein sequence ID" value="RHF69785.1"/>
    <property type="molecule type" value="Genomic_DNA"/>
</dbReference>
<evidence type="ECO:0000313" key="3">
    <source>
        <dbReference type="Proteomes" id="UP000284676"/>
    </source>
</evidence>
<accession>A0A414PMH0</accession>
<feature type="transmembrane region" description="Helical" evidence="1">
    <location>
        <begin position="162"/>
        <end position="183"/>
    </location>
</feature>
<gene>
    <name evidence="2" type="ORF">DW663_12215</name>
</gene>
<dbReference type="Proteomes" id="UP000284676">
    <property type="component" value="Unassembled WGS sequence"/>
</dbReference>
<feature type="transmembrane region" description="Helical" evidence="1">
    <location>
        <begin position="284"/>
        <end position="306"/>
    </location>
</feature>
<name>A0A414PMH0_FUSMR</name>
<dbReference type="AlphaFoldDB" id="A0A414PMH0"/>
<organism evidence="2 3">
    <name type="scientific">Fusobacterium mortiferum</name>
    <dbReference type="NCBI Taxonomy" id="850"/>
    <lineage>
        <taxon>Bacteria</taxon>
        <taxon>Fusobacteriati</taxon>
        <taxon>Fusobacteriota</taxon>
        <taxon>Fusobacteriia</taxon>
        <taxon>Fusobacteriales</taxon>
        <taxon>Fusobacteriaceae</taxon>
        <taxon>Fusobacterium</taxon>
    </lineage>
</organism>
<sequence>MILMVNTLLEIMYIICGLVLVICGVYALNDSANPKKIGTAAFWIIFGIIFMAGPYMNPALVGALLLVMGGLTATKNVRLGSLKNSSDEYRMVQEEKIGNKIFIPALSIGVVAFSVAQFTNLGGLVGLGVGALVSLILTMLVTKESVKNIPYDSSRMLQQMGASVILPQLLGALGALFAKAGVGEVVAGIMSGIIPDGNRLLGVVGYCIAMAIFTMIMGNAFAAFAVITAGIGVPFVINLGANPAIVGALGLTAGYCGTLMTPMAANFNIVPASILEMENKNGIILVQAPVAITLLLIHIVLMYILAF</sequence>
<keyword evidence="1" id="KW-1133">Transmembrane helix</keyword>
<protein>
    <submittedName>
        <fullName evidence="2">DUF979 domain-containing protein</fullName>
    </submittedName>
</protein>
<feature type="transmembrane region" description="Helical" evidence="1">
    <location>
        <begin position="203"/>
        <end position="232"/>
    </location>
</feature>
<dbReference type="InterPro" id="IPR009323">
    <property type="entry name" value="DUF979"/>
</dbReference>
<keyword evidence="1" id="KW-0812">Transmembrane</keyword>
<evidence type="ECO:0000256" key="1">
    <source>
        <dbReference type="SAM" id="Phobius"/>
    </source>
</evidence>
<comment type="caution">
    <text evidence="2">The sequence shown here is derived from an EMBL/GenBank/DDBJ whole genome shotgun (WGS) entry which is preliminary data.</text>
</comment>
<feature type="transmembrane region" description="Helical" evidence="1">
    <location>
        <begin position="244"/>
        <end position="264"/>
    </location>
</feature>
<feature type="transmembrane region" description="Helical" evidence="1">
    <location>
        <begin position="121"/>
        <end position="141"/>
    </location>
</feature>
<reference evidence="2 3" key="1">
    <citation type="submission" date="2018-08" db="EMBL/GenBank/DDBJ databases">
        <title>A genome reference for cultivated species of the human gut microbiota.</title>
        <authorList>
            <person name="Zou Y."/>
            <person name="Xue W."/>
            <person name="Luo G."/>
        </authorList>
    </citation>
    <scope>NUCLEOTIDE SEQUENCE [LARGE SCALE GENOMIC DNA]</scope>
    <source>
        <strain evidence="2 3">AM25-1</strain>
    </source>
</reference>
<evidence type="ECO:0000313" key="2">
    <source>
        <dbReference type="EMBL" id="RHF69785.1"/>
    </source>
</evidence>
<keyword evidence="1" id="KW-0472">Membrane</keyword>
<dbReference type="Pfam" id="PF06166">
    <property type="entry name" value="DUF979"/>
    <property type="match status" value="1"/>
</dbReference>
<feature type="transmembrane region" description="Helical" evidence="1">
    <location>
        <begin position="12"/>
        <end position="29"/>
    </location>
</feature>
<proteinExistence type="predicted"/>